<reference evidence="2 3" key="1">
    <citation type="submission" date="2019-03" db="EMBL/GenBank/DDBJ databases">
        <title>First draft genome of Liparis tanakae, snailfish: a comprehensive survey of snailfish specific genes.</title>
        <authorList>
            <person name="Kim W."/>
            <person name="Song I."/>
            <person name="Jeong J.-H."/>
            <person name="Kim D."/>
            <person name="Kim S."/>
            <person name="Ryu S."/>
            <person name="Song J.Y."/>
            <person name="Lee S.K."/>
        </authorList>
    </citation>
    <scope>NUCLEOTIDE SEQUENCE [LARGE SCALE GENOMIC DNA]</scope>
    <source>
        <tissue evidence="2">Muscle</tissue>
    </source>
</reference>
<proteinExistence type="predicted"/>
<evidence type="ECO:0000313" key="3">
    <source>
        <dbReference type="Proteomes" id="UP000314294"/>
    </source>
</evidence>
<evidence type="ECO:0000256" key="1">
    <source>
        <dbReference type="SAM" id="Phobius"/>
    </source>
</evidence>
<dbReference type="EMBL" id="SRLO01000092">
    <property type="protein sequence ID" value="TNN76565.1"/>
    <property type="molecule type" value="Genomic_DNA"/>
</dbReference>
<keyword evidence="1" id="KW-0472">Membrane</keyword>
<keyword evidence="3" id="KW-1185">Reference proteome</keyword>
<comment type="caution">
    <text evidence="2">The sequence shown here is derived from an EMBL/GenBank/DDBJ whole genome shotgun (WGS) entry which is preliminary data.</text>
</comment>
<protein>
    <submittedName>
        <fullName evidence="2">Uncharacterized protein</fullName>
    </submittedName>
</protein>
<gene>
    <name evidence="2" type="ORF">EYF80_013215</name>
</gene>
<feature type="transmembrane region" description="Helical" evidence="1">
    <location>
        <begin position="57"/>
        <end position="78"/>
    </location>
</feature>
<keyword evidence="1" id="KW-0812">Transmembrane</keyword>
<keyword evidence="1" id="KW-1133">Transmembrane helix</keyword>
<accession>A0A4Z2IFZ3</accession>
<name>A0A4Z2IFZ3_9TELE</name>
<dbReference type="Proteomes" id="UP000314294">
    <property type="component" value="Unassembled WGS sequence"/>
</dbReference>
<dbReference type="AlphaFoldDB" id="A0A4Z2IFZ3"/>
<organism evidence="2 3">
    <name type="scientific">Liparis tanakae</name>
    <name type="common">Tanaka's snailfish</name>
    <dbReference type="NCBI Taxonomy" id="230148"/>
    <lineage>
        <taxon>Eukaryota</taxon>
        <taxon>Metazoa</taxon>
        <taxon>Chordata</taxon>
        <taxon>Craniata</taxon>
        <taxon>Vertebrata</taxon>
        <taxon>Euteleostomi</taxon>
        <taxon>Actinopterygii</taxon>
        <taxon>Neopterygii</taxon>
        <taxon>Teleostei</taxon>
        <taxon>Neoteleostei</taxon>
        <taxon>Acanthomorphata</taxon>
        <taxon>Eupercaria</taxon>
        <taxon>Perciformes</taxon>
        <taxon>Cottioidei</taxon>
        <taxon>Cottales</taxon>
        <taxon>Liparidae</taxon>
        <taxon>Liparis</taxon>
    </lineage>
</organism>
<sequence length="108" mass="11958">MWPVPHSLKAHQRPQSLSCPGKPCDNTVNNSNVWREGATGAATVRLSKNLVSKAPGVALAFSSIIIIMIIIMIIIIIIQMMNDHEEASPDSCIKKLRIRHEILSYVDI</sequence>
<evidence type="ECO:0000313" key="2">
    <source>
        <dbReference type="EMBL" id="TNN76565.1"/>
    </source>
</evidence>